<protein>
    <recommendedName>
        <fullName evidence="1">Fe2OG dioxygenase domain-containing protein</fullName>
    </recommendedName>
</protein>
<dbReference type="Gene3D" id="2.60.120.590">
    <property type="entry name" value="Alpha-ketoglutarate-dependent dioxygenase AlkB-like"/>
    <property type="match status" value="1"/>
</dbReference>
<dbReference type="Proteomes" id="UP001385951">
    <property type="component" value="Unassembled WGS sequence"/>
</dbReference>
<dbReference type="SUPFAM" id="SSF51197">
    <property type="entry name" value="Clavaminate synthase-like"/>
    <property type="match status" value="1"/>
</dbReference>
<gene>
    <name evidence="2" type="ORF">QCA50_000425</name>
</gene>
<dbReference type="GO" id="GO:0006974">
    <property type="term" value="P:DNA damage response"/>
    <property type="evidence" value="ECO:0007669"/>
    <property type="project" value="InterPro"/>
</dbReference>
<evidence type="ECO:0000313" key="2">
    <source>
        <dbReference type="EMBL" id="KAK7695788.1"/>
    </source>
</evidence>
<dbReference type="Pfam" id="PF13532">
    <property type="entry name" value="2OG-FeII_Oxy_2"/>
    <property type="match status" value="1"/>
</dbReference>
<dbReference type="PANTHER" id="PTHR21052">
    <property type="entry name" value="SPERMATOGENESIS ASSOCIATED 11-RELATED"/>
    <property type="match status" value="1"/>
</dbReference>
<reference evidence="2 3" key="1">
    <citation type="submission" date="2022-09" db="EMBL/GenBank/DDBJ databases">
        <authorList>
            <person name="Palmer J.M."/>
        </authorList>
    </citation>
    <scope>NUCLEOTIDE SEQUENCE [LARGE SCALE GENOMIC DNA]</scope>
    <source>
        <strain evidence="2 3">DSM 7382</strain>
    </source>
</reference>
<dbReference type="InterPro" id="IPR005123">
    <property type="entry name" value="Oxoglu/Fe-dep_dioxygenase_dom"/>
</dbReference>
<dbReference type="InterPro" id="IPR027450">
    <property type="entry name" value="AlkB-like"/>
</dbReference>
<dbReference type="AlphaFoldDB" id="A0AAW0GQ99"/>
<dbReference type="PROSITE" id="PS51471">
    <property type="entry name" value="FE2OG_OXY"/>
    <property type="match status" value="1"/>
</dbReference>
<evidence type="ECO:0000259" key="1">
    <source>
        <dbReference type="PROSITE" id="PS51471"/>
    </source>
</evidence>
<dbReference type="GO" id="GO:0006631">
    <property type="term" value="P:fatty acid metabolic process"/>
    <property type="evidence" value="ECO:0007669"/>
    <property type="project" value="TreeGrafter"/>
</dbReference>
<dbReference type="GO" id="GO:0005759">
    <property type="term" value="C:mitochondrial matrix"/>
    <property type="evidence" value="ECO:0007669"/>
    <property type="project" value="TreeGrafter"/>
</dbReference>
<name>A0AAW0GQ99_9APHY</name>
<keyword evidence="3" id="KW-1185">Reference proteome</keyword>
<comment type="caution">
    <text evidence="2">The sequence shown here is derived from an EMBL/GenBank/DDBJ whole genome shotgun (WGS) entry which is preliminary data.</text>
</comment>
<dbReference type="PANTHER" id="PTHR21052:SF0">
    <property type="entry name" value="ALPHA-KETOGLUTARATE-DEPENDENT DIOXYGENASE ALKB HOMOLOG 7, MITOCHONDRIAL"/>
    <property type="match status" value="1"/>
</dbReference>
<organism evidence="2 3">
    <name type="scientific">Cerrena zonata</name>
    <dbReference type="NCBI Taxonomy" id="2478898"/>
    <lineage>
        <taxon>Eukaryota</taxon>
        <taxon>Fungi</taxon>
        <taxon>Dikarya</taxon>
        <taxon>Basidiomycota</taxon>
        <taxon>Agaricomycotina</taxon>
        <taxon>Agaricomycetes</taxon>
        <taxon>Polyporales</taxon>
        <taxon>Cerrenaceae</taxon>
        <taxon>Cerrena</taxon>
    </lineage>
</organism>
<proteinExistence type="predicted"/>
<dbReference type="EMBL" id="JASBNA010000001">
    <property type="protein sequence ID" value="KAK7695788.1"/>
    <property type="molecule type" value="Genomic_DNA"/>
</dbReference>
<accession>A0AAW0GQ99</accession>
<sequence>MDSDSESDLDSLFDEIPTESNELISYSAEGNDPEHIELAHLTPPSIDGLYFDPSICLPPEYTSTLFQKCLQTYFTNSNVNQVMLFERVSPNVTEPKEPSSPNSKLPTFLTELLITLSSILRPCLPVSIHSLLFPSQSASPKARQVIINHYLPGEGITPHVDLLDRFGDGIIGVSLGGSCVMRFRKVDSKEVGLRSGYHQSDEPDSDEVENVYLPAGSVYVMSGDARYGWTHGIERRRADRVQDDPDDGEGRWIKRSVRVSITFRWLLPGADIVGTTADS</sequence>
<evidence type="ECO:0000313" key="3">
    <source>
        <dbReference type="Proteomes" id="UP001385951"/>
    </source>
</evidence>
<feature type="domain" description="Fe2OG dioxygenase" evidence="1">
    <location>
        <begin position="141"/>
        <end position="267"/>
    </location>
</feature>
<dbReference type="InterPro" id="IPR032870">
    <property type="entry name" value="ALKBH7-like"/>
</dbReference>
<dbReference type="InterPro" id="IPR037151">
    <property type="entry name" value="AlkB-like_sf"/>
</dbReference>
<dbReference type="GO" id="GO:0016706">
    <property type="term" value="F:2-oxoglutarate-dependent dioxygenase activity"/>
    <property type="evidence" value="ECO:0007669"/>
    <property type="project" value="TreeGrafter"/>
</dbReference>